<dbReference type="AlphaFoldDB" id="A0A1M7NHW2"/>
<dbReference type="EMBL" id="FRCP01000029">
    <property type="protein sequence ID" value="SHN03351.1"/>
    <property type="molecule type" value="Genomic_DNA"/>
</dbReference>
<organism evidence="1 2">
    <name type="scientific">Anaerosporobacter mobilis DSM 15930</name>
    <dbReference type="NCBI Taxonomy" id="1120996"/>
    <lineage>
        <taxon>Bacteria</taxon>
        <taxon>Bacillati</taxon>
        <taxon>Bacillota</taxon>
        <taxon>Clostridia</taxon>
        <taxon>Lachnospirales</taxon>
        <taxon>Lachnospiraceae</taxon>
        <taxon>Anaerosporobacter</taxon>
    </lineage>
</organism>
<dbReference type="Proteomes" id="UP000184038">
    <property type="component" value="Unassembled WGS sequence"/>
</dbReference>
<dbReference type="STRING" id="1120996.SAMN02746066_04509"/>
<name>A0A1M7NHW2_9FIRM</name>
<evidence type="ECO:0000313" key="2">
    <source>
        <dbReference type="Proteomes" id="UP000184038"/>
    </source>
</evidence>
<reference evidence="1 2" key="1">
    <citation type="submission" date="2016-11" db="EMBL/GenBank/DDBJ databases">
        <authorList>
            <person name="Jaros S."/>
            <person name="Januszkiewicz K."/>
            <person name="Wedrychowicz H."/>
        </authorList>
    </citation>
    <scope>NUCLEOTIDE SEQUENCE [LARGE SCALE GENOMIC DNA]</scope>
    <source>
        <strain evidence="1 2">DSM 15930</strain>
    </source>
</reference>
<accession>A0A1M7NHW2</accession>
<gene>
    <name evidence="1" type="ORF">SAMN02746066_04509</name>
</gene>
<evidence type="ECO:0000313" key="1">
    <source>
        <dbReference type="EMBL" id="SHN03351.1"/>
    </source>
</evidence>
<dbReference type="RefSeq" id="WP_073291696.1">
    <property type="nucleotide sequence ID" value="NZ_FRCP01000029.1"/>
</dbReference>
<sequence>MTDNEKRAHDLAILSTHLLFEMKDSDNKSFNKQNPNNPKDFRFDTFGEYESAYNIFLNRFTSTSK</sequence>
<keyword evidence="2" id="KW-1185">Reference proteome</keyword>
<proteinExistence type="predicted"/>
<protein>
    <submittedName>
        <fullName evidence="1">Uncharacterized protein</fullName>
    </submittedName>
</protein>